<dbReference type="AlphaFoldDB" id="A0AAW8PYC6"/>
<evidence type="ECO:0000313" key="2">
    <source>
        <dbReference type="Proteomes" id="UP001253193"/>
    </source>
</evidence>
<organism evidence="1 2">
    <name type="scientific">Vibrio parahaemolyticus</name>
    <dbReference type="NCBI Taxonomy" id="670"/>
    <lineage>
        <taxon>Bacteria</taxon>
        <taxon>Pseudomonadati</taxon>
        <taxon>Pseudomonadota</taxon>
        <taxon>Gammaproteobacteria</taxon>
        <taxon>Vibrionales</taxon>
        <taxon>Vibrionaceae</taxon>
        <taxon>Vibrio</taxon>
    </lineage>
</organism>
<proteinExistence type="predicted"/>
<gene>
    <name evidence="1" type="ORF">QX249_09835</name>
</gene>
<dbReference type="RefSeq" id="WP_311019743.1">
    <property type="nucleotide sequence ID" value="NZ_JAUHGG010000003.1"/>
</dbReference>
<reference evidence="1" key="1">
    <citation type="submission" date="2023-06" db="EMBL/GenBank/DDBJ databases">
        <title>Genomic Diversity of Vibrio spp. and Metagenomic Analysis of Pathogens in Florida Gulf Coastal Waters Following Hurricane Ian.</title>
        <authorList>
            <person name="Brumfield K.D."/>
        </authorList>
    </citation>
    <scope>NUCLEOTIDE SEQUENCE</scope>
    <source>
        <strain evidence="1">WBS2B-138</strain>
    </source>
</reference>
<comment type="caution">
    <text evidence="1">The sequence shown here is derived from an EMBL/GenBank/DDBJ whole genome shotgun (WGS) entry which is preliminary data.</text>
</comment>
<dbReference type="Proteomes" id="UP001253193">
    <property type="component" value="Unassembled WGS sequence"/>
</dbReference>
<evidence type="ECO:0000313" key="1">
    <source>
        <dbReference type="EMBL" id="MDS1820957.1"/>
    </source>
</evidence>
<sequence length="195" mass="22541">MNNIELRIMPSKVVFTVWIQHLLHLKRANFSKKYEHVIELNSGVCSMFGFGRHIETNHPIIAAPRPLIPWFFMGKINRVIIAGMESVYIEFGEPETPFYICIKCSRKRITCLLPKYEETQDLVKTIDFHGYVTTGENGVEVTKALNRAPIQIVKSFDEISPPKTIDAEDWNDNLEQGFDIYDTSNFENLKDPLVY</sequence>
<dbReference type="EMBL" id="JAUHGG010000003">
    <property type="protein sequence ID" value="MDS1820957.1"/>
    <property type="molecule type" value="Genomic_DNA"/>
</dbReference>
<name>A0AAW8PYC6_VIBPH</name>
<protein>
    <submittedName>
        <fullName evidence="1">Uncharacterized protein</fullName>
    </submittedName>
</protein>
<accession>A0AAW8PYC6</accession>